<dbReference type="EMBL" id="JH000955">
    <property type="protein sequence ID" value="EGW07241.1"/>
    <property type="molecule type" value="Genomic_DNA"/>
</dbReference>
<dbReference type="InParanoid" id="G3HZ15"/>
<proteinExistence type="predicted"/>
<evidence type="ECO:0000313" key="2">
    <source>
        <dbReference type="Proteomes" id="UP000001075"/>
    </source>
</evidence>
<evidence type="ECO:0000313" key="1">
    <source>
        <dbReference type="EMBL" id="EGW07241.1"/>
    </source>
</evidence>
<gene>
    <name evidence="1" type="ORF">I79_016310</name>
</gene>
<accession>G3HZ15</accession>
<dbReference type="AlphaFoldDB" id="G3HZ15"/>
<organism evidence="1 2">
    <name type="scientific">Cricetulus griseus</name>
    <name type="common">Chinese hamster</name>
    <name type="synonym">Cricetulus barabensis griseus</name>
    <dbReference type="NCBI Taxonomy" id="10029"/>
    <lineage>
        <taxon>Eukaryota</taxon>
        <taxon>Metazoa</taxon>
        <taxon>Chordata</taxon>
        <taxon>Craniata</taxon>
        <taxon>Vertebrata</taxon>
        <taxon>Euteleostomi</taxon>
        <taxon>Mammalia</taxon>
        <taxon>Eutheria</taxon>
        <taxon>Euarchontoglires</taxon>
        <taxon>Glires</taxon>
        <taxon>Rodentia</taxon>
        <taxon>Myomorpha</taxon>
        <taxon>Muroidea</taxon>
        <taxon>Cricetidae</taxon>
        <taxon>Cricetinae</taxon>
        <taxon>Cricetulus</taxon>
    </lineage>
</organism>
<protein>
    <submittedName>
        <fullName evidence="1">Uncharacterized protein</fullName>
    </submittedName>
</protein>
<name>G3HZ15_CRIGR</name>
<reference evidence="2" key="1">
    <citation type="journal article" date="2011" name="Nat. Biotechnol.">
        <title>The genomic sequence of the Chinese hamster ovary (CHO)-K1 cell line.</title>
        <authorList>
            <person name="Xu X."/>
            <person name="Nagarajan H."/>
            <person name="Lewis N.E."/>
            <person name="Pan S."/>
            <person name="Cai Z."/>
            <person name="Liu X."/>
            <person name="Chen W."/>
            <person name="Xie M."/>
            <person name="Wang W."/>
            <person name="Hammond S."/>
            <person name="Andersen M.R."/>
            <person name="Neff N."/>
            <person name="Passarelli B."/>
            <person name="Koh W."/>
            <person name="Fan H.C."/>
            <person name="Wang J."/>
            <person name="Gui Y."/>
            <person name="Lee K.H."/>
            <person name="Betenbaugh M.J."/>
            <person name="Quake S.R."/>
            <person name="Famili I."/>
            <person name="Palsson B.O."/>
            <person name="Wang J."/>
        </authorList>
    </citation>
    <scope>NUCLEOTIDE SEQUENCE [LARGE SCALE GENOMIC DNA]</scope>
    <source>
        <strain evidence="2">CHO K1 cell line</strain>
    </source>
</reference>
<sequence>MWILEFEAWACQCWEEELLPGGSLQALVQVFKHRVTTSLSSESMNRGSAFGKGSPDQGLNYVSCVSVPQAVLMVNPKFLK</sequence>
<dbReference type="Proteomes" id="UP000001075">
    <property type="component" value="Unassembled WGS sequence"/>
</dbReference>